<accession>A0A6C0AFG1</accession>
<proteinExistence type="predicted"/>
<sequence>MFLTLRFNVKLSDIENIHSNISVNTYENHIKCLKFLSENNWMNHEKRTIKILCEHINYDVKLLDYIINMNIKFDYDELFEYTRKKIILS</sequence>
<dbReference type="AlphaFoldDB" id="A0A6C0AFG1"/>
<evidence type="ECO:0000313" key="1">
    <source>
        <dbReference type="EMBL" id="QHS78534.1"/>
    </source>
</evidence>
<name>A0A6C0AFG1_9ZZZZ</name>
<organism evidence="1">
    <name type="scientific">viral metagenome</name>
    <dbReference type="NCBI Taxonomy" id="1070528"/>
    <lineage>
        <taxon>unclassified sequences</taxon>
        <taxon>metagenomes</taxon>
        <taxon>organismal metagenomes</taxon>
    </lineage>
</organism>
<reference evidence="1" key="1">
    <citation type="journal article" date="2020" name="Nature">
        <title>Giant virus diversity and host interactions through global metagenomics.</title>
        <authorList>
            <person name="Schulz F."/>
            <person name="Roux S."/>
            <person name="Paez-Espino D."/>
            <person name="Jungbluth S."/>
            <person name="Walsh D.A."/>
            <person name="Denef V.J."/>
            <person name="McMahon K.D."/>
            <person name="Konstantinidis K.T."/>
            <person name="Eloe-Fadrosh E.A."/>
            <person name="Kyrpides N.C."/>
            <person name="Woyke T."/>
        </authorList>
    </citation>
    <scope>NUCLEOTIDE SEQUENCE</scope>
    <source>
        <strain evidence="1">GVMAG-S-1021933-23</strain>
    </source>
</reference>
<dbReference type="EMBL" id="MN740599">
    <property type="protein sequence ID" value="QHS78534.1"/>
    <property type="molecule type" value="Genomic_DNA"/>
</dbReference>
<protein>
    <submittedName>
        <fullName evidence="1">Uncharacterized protein</fullName>
    </submittedName>
</protein>